<accession>A0A0W7X3G5</accession>
<organism evidence="2 3">
    <name type="scientific">Streptomyces silvensis</name>
    <dbReference type="NCBI Taxonomy" id="1765722"/>
    <lineage>
        <taxon>Bacteria</taxon>
        <taxon>Bacillati</taxon>
        <taxon>Actinomycetota</taxon>
        <taxon>Actinomycetes</taxon>
        <taxon>Kitasatosporales</taxon>
        <taxon>Streptomycetaceae</taxon>
        <taxon>Streptomyces</taxon>
    </lineage>
</organism>
<name>A0A0W7X3G5_9ACTN</name>
<evidence type="ECO:0000313" key="2">
    <source>
        <dbReference type="EMBL" id="KUF17343.1"/>
    </source>
</evidence>
<feature type="region of interest" description="Disordered" evidence="1">
    <location>
        <begin position="1"/>
        <end position="22"/>
    </location>
</feature>
<gene>
    <name evidence="2" type="ORF">AT728_16175</name>
</gene>
<reference evidence="2 3" key="1">
    <citation type="submission" date="2015-12" db="EMBL/GenBank/DDBJ databases">
        <title>Draft genome sequence of Streptomyces silvensis ATCC 53525, a producer of novel hormone antagonists.</title>
        <authorList>
            <person name="Johnston C.W."/>
            <person name="Li Y."/>
            <person name="Magarvey N.A."/>
        </authorList>
    </citation>
    <scope>NUCLEOTIDE SEQUENCE [LARGE SCALE GENOMIC DNA]</scope>
    <source>
        <strain evidence="2 3">ATCC 53525</strain>
    </source>
</reference>
<sequence length="287" mass="31872">MSRRAAKKTAAPATRERRPARRLQGVDPRVLAGQLYELHARAERSGEQGYLERWPGDGETHGVLVFAQAHADRLTGEAYQEAALLRITLAEWLRQQADPLQLRALDDARGAGVRWDRVAVALQYVNAEGEANPSSAFNRHAALKVAVHGEPEDRRQPHVARIIEARAAQAEVHRRERERAEDARYPKLDALARALLRHVEAGKILTDPDDDFWWSELGEVVDDRRDASERANLVVYVRGAIRETASYARRSGKAPAGTEEAWRVLESAASLVELTIGEFGGSAVSDV</sequence>
<dbReference type="AlphaFoldDB" id="A0A0W7X3G5"/>
<dbReference type="Proteomes" id="UP000054804">
    <property type="component" value="Unassembled WGS sequence"/>
</dbReference>
<comment type="caution">
    <text evidence="2">The sequence shown here is derived from an EMBL/GenBank/DDBJ whole genome shotgun (WGS) entry which is preliminary data.</text>
</comment>
<evidence type="ECO:0000313" key="3">
    <source>
        <dbReference type="Proteomes" id="UP000054804"/>
    </source>
</evidence>
<evidence type="ECO:0000256" key="1">
    <source>
        <dbReference type="SAM" id="MobiDB-lite"/>
    </source>
</evidence>
<dbReference type="OrthoDB" id="4316904at2"/>
<protein>
    <submittedName>
        <fullName evidence="2">Uncharacterized protein</fullName>
    </submittedName>
</protein>
<dbReference type="EMBL" id="LOCL01000034">
    <property type="protein sequence ID" value="KUF17343.1"/>
    <property type="molecule type" value="Genomic_DNA"/>
</dbReference>
<proteinExistence type="predicted"/>
<keyword evidence="3" id="KW-1185">Reference proteome</keyword>